<reference evidence="2 3" key="1">
    <citation type="journal article" date="2014" name="PLoS Genet.">
        <title>The Genome of Spironucleus salmonicida Highlights a Fish Pathogen Adapted to Fluctuating Environments.</title>
        <authorList>
            <person name="Xu F."/>
            <person name="Jerlstrom-Hultqvist J."/>
            <person name="Einarsson E."/>
            <person name="Astvaldsson A."/>
            <person name="Svard S.G."/>
            <person name="Andersson J.O."/>
        </authorList>
    </citation>
    <scope>NUCLEOTIDE SEQUENCE</scope>
    <source>
        <strain evidence="3">ATCC 50377</strain>
    </source>
</reference>
<evidence type="ECO:0000313" key="2">
    <source>
        <dbReference type="EMBL" id="EST42153.1"/>
    </source>
</evidence>
<sequence>MQVQSLQLFEQFKLAIYKLTSNNKKATRAHQILPRYRRRRQMSYNFHRLPQFLRPRALTETKSDSLIYKTNAPKMTRKHRRATLKDRLHVYLAKRMKFYHCFPFRNTQKVLRRACQQALIPRTDGYILLEIDGEILTYGTQLLNNSIPVEIYNLGSIKLLLTYELYEQQTLQILQSLQIQSKPSDLVNILLYGETVNILNEVIKSQTHPSDNIFNHTDELQFAENIIPIQEIFAKAPILQQLPPDIQSEVNYLKNLQFHNSIDLKFIRTVKHKKIYPNPLTLRKIESTKSHFEIAVHFNATFASLFLSKENALQFIRKTTRIGIPLAGVLERRFLQFETQFLDLQQFVTFNGVQLRKICNKELGIGPKKQFHPSQKKHIQQVYFEKFLITDSCDWEIQKKKLDTKYKAEKPEIETNLSSIEPFFGVLNYGFSDDKCGFIDKAYRLSAGRESFIGNGKPKLGMII</sequence>
<accession>V6LD34</accession>
<evidence type="ECO:0000313" key="4">
    <source>
        <dbReference type="Proteomes" id="UP000018208"/>
    </source>
</evidence>
<dbReference type="EMBL" id="KI546166">
    <property type="protein sequence ID" value="EST42153.1"/>
    <property type="molecule type" value="Genomic_DNA"/>
</dbReference>
<dbReference type="AlphaFoldDB" id="V6LD34"/>
<dbReference type="Proteomes" id="UP000018208">
    <property type="component" value="Unassembled WGS sequence"/>
</dbReference>
<reference evidence="3" key="2">
    <citation type="submission" date="2020-12" db="EMBL/GenBank/DDBJ databases">
        <title>New Spironucleus salmonicida genome in near-complete chromosomes.</title>
        <authorList>
            <person name="Xu F."/>
            <person name="Kurt Z."/>
            <person name="Jimenez-Gonzalez A."/>
            <person name="Astvaldsson A."/>
            <person name="Andersson J.O."/>
            <person name="Svard S.G."/>
        </authorList>
    </citation>
    <scope>NUCLEOTIDE SEQUENCE</scope>
    <source>
        <strain evidence="3">ATCC 50377</strain>
    </source>
</reference>
<dbReference type="InterPro" id="IPR009723">
    <property type="entry name" value="Pop1_N"/>
</dbReference>
<protein>
    <submittedName>
        <fullName evidence="2">POP1 domain-containing protein</fullName>
    </submittedName>
</protein>
<proteinExistence type="predicted"/>
<feature type="domain" description="Pop1 N-terminal" evidence="1">
    <location>
        <begin position="18"/>
        <end position="92"/>
    </location>
</feature>
<name>V6LD34_9EUKA</name>
<evidence type="ECO:0000259" key="1">
    <source>
        <dbReference type="Pfam" id="PF06978"/>
    </source>
</evidence>
<dbReference type="EMBL" id="AUWU02000003">
    <property type="protein sequence ID" value="KAH0574737.1"/>
    <property type="molecule type" value="Genomic_DNA"/>
</dbReference>
<dbReference type="VEuPathDB" id="GiardiaDB:SS50377_22352"/>
<organism evidence="2">
    <name type="scientific">Spironucleus salmonicida</name>
    <dbReference type="NCBI Taxonomy" id="348837"/>
    <lineage>
        <taxon>Eukaryota</taxon>
        <taxon>Metamonada</taxon>
        <taxon>Diplomonadida</taxon>
        <taxon>Hexamitidae</taxon>
        <taxon>Hexamitinae</taxon>
        <taxon>Spironucleus</taxon>
    </lineage>
</organism>
<evidence type="ECO:0000313" key="3">
    <source>
        <dbReference type="EMBL" id="KAH0574737.1"/>
    </source>
</evidence>
<gene>
    <name evidence="2" type="ORF">SS50377_18460</name>
    <name evidence="3" type="ORF">SS50377_22352</name>
</gene>
<keyword evidence="4" id="KW-1185">Reference proteome</keyword>
<dbReference type="Pfam" id="PF06978">
    <property type="entry name" value="POP1_N"/>
    <property type="match status" value="1"/>
</dbReference>